<evidence type="ECO:0000256" key="1">
    <source>
        <dbReference type="SAM" id="MobiDB-lite"/>
    </source>
</evidence>
<feature type="region of interest" description="Disordered" evidence="1">
    <location>
        <begin position="68"/>
        <end position="109"/>
    </location>
</feature>
<keyword evidence="3" id="KW-1185">Reference proteome</keyword>
<feature type="compositionally biased region" description="Acidic residues" evidence="1">
    <location>
        <begin position="441"/>
        <end position="453"/>
    </location>
</feature>
<sequence length="618" mass="70556">MAHEPPPTYTEREINHPIYCKYHAILLHPTDRCPIIRDWIESLIQKGKIDPEGNFMVLMRAREAAQREFEQSSAEEAQQQPPRRKKGSRRHQVAPPQEQTTGGTSSEQHFKDIFLKEEPVSVYNEESPVRRGHSRPTSMQSSGTEAQPESSQPLRWQNEDRRGKKLVMKPAAPEPSPYWAEFQELPLEIIDQAIDSTFQHQQDEAGWTTVAPRMRFPLTFPKRGGSHSCSSRESTSRPAVQVKELSPLEMAQAKKQEKNRQKNLKRRLKKQAEQAAAMMAPLELTLLQKLQKLIDELEEYIPSEPTRGVPLDRYIPWEEMERKMRLKSWLHQMLQRAQEGEKLPLPEELAIFYKEDEITVEKLEEMLKDFSCNMVSILPPASLQSPADRTPVGRGRGKKSTLPPGEKSSSPGLDKIIIFRGEKPQPIPEVEVRVNSFVFDPSDEEEDEQEEITSELPGRGAAEPTNQPAPPRSGQDETPCHAPIFSSGINTGGRERYKQTLNRGIERMTDQIKYRTAYTMDRYFKSRIISKEIGHIHRYHIKSNLSYQTKAQFFTTLAYLFVLCQAPEVHTPSVNKYVGVLLPKTGPGPFFCTGIGSNGPKSQIVPIKHIHIMATEFQ</sequence>
<dbReference type="Proteomes" id="UP000652761">
    <property type="component" value="Unassembled WGS sequence"/>
</dbReference>
<dbReference type="AlphaFoldDB" id="A0A843TP83"/>
<evidence type="ECO:0000313" key="3">
    <source>
        <dbReference type="Proteomes" id="UP000652761"/>
    </source>
</evidence>
<feature type="compositionally biased region" description="Polar residues" evidence="1">
    <location>
        <begin position="135"/>
        <end position="155"/>
    </location>
</feature>
<feature type="compositionally biased region" description="Low complexity" evidence="1">
    <location>
        <begin position="71"/>
        <end position="80"/>
    </location>
</feature>
<name>A0A843TP83_COLES</name>
<protein>
    <submittedName>
        <fullName evidence="2">Uncharacterized protein</fullName>
    </submittedName>
</protein>
<comment type="caution">
    <text evidence="2">The sequence shown here is derived from an EMBL/GenBank/DDBJ whole genome shotgun (WGS) entry which is preliminary data.</text>
</comment>
<feature type="compositionally biased region" description="Basic residues" evidence="1">
    <location>
        <begin position="82"/>
        <end position="92"/>
    </location>
</feature>
<evidence type="ECO:0000313" key="2">
    <source>
        <dbReference type="EMBL" id="MQL72821.1"/>
    </source>
</evidence>
<feature type="compositionally biased region" description="Polar residues" evidence="1">
    <location>
        <begin position="97"/>
        <end position="107"/>
    </location>
</feature>
<feature type="region of interest" description="Disordered" evidence="1">
    <location>
        <begin position="219"/>
        <end position="272"/>
    </location>
</feature>
<feature type="region of interest" description="Disordered" evidence="1">
    <location>
        <begin position="121"/>
        <end position="162"/>
    </location>
</feature>
<accession>A0A843TP83</accession>
<feature type="region of interest" description="Disordered" evidence="1">
    <location>
        <begin position="439"/>
        <end position="493"/>
    </location>
</feature>
<feature type="region of interest" description="Disordered" evidence="1">
    <location>
        <begin position="380"/>
        <end position="413"/>
    </location>
</feature>
<proteinExistence type="predicted"/>
<gene>
    <name evidence="2" type="ORF">Taro_005157</name>
</gene>
<organism evidence="2 3">
    <name type="scientific">Colocasia esculenta</name>
    <name type="common">Wild taro</name>
    <name type="synonym">Arum esculentum</name>
    <dbReference type="NCBI Taxonomy" id="4460"/>
    <lineage>
        <taxon>Eukaryota</taxon>
        <taxon>Viridiplantae</taxon>
        <taxon>Streptophyta</taxon>
        <taxon>Embryophyta</taxon>
        <taxon>Tracheophyta</taxon>
        <taxon>Spermatophyta</taxon>
        <taxon>Magnoliopsida</taxon>
        <taxon>Liliopsida</taxon>
        <taxon>Araceae</taxon>
        <taxon>Aroideae</taxon>
        <taxon>Colocasieae</taxon>
        <taxon>Colocasia</taxon>
    </lineage>
</organism>
<reference evidence="2" key="1">
    <citation type="submission" date="2017-07" db="EMBL/GenBank/DDBJ databases">
        <title>Taro Niue Genome Assembly and Annotation.</title>
        <authorList>
            <person name="Atibalentja N."/>
            <person name="Keating K."/>
            <person name="Fields C.J."/>
        </authorList>
    </citation>
    <scope>NUCLEOTIDE SEQUENCE</scope>
    <source>
        <strain evidence="2">Niue_2</strain>
        <tissue evidence="2">Leaf</tissue>
    </source>
</reference>
<dbReference type="EMBL" id="NMUH01000143">
    <property type="protein sequence ID" value="MQL72821.1"/>
    <property type="molecule type" value="Genomic_DNA"/>
</dbReference>